<reference evidence="2" key="1">
    <citation type="journal article" date="2022" name="Syst. Appl. Microbiol.">
        <title>Natronocalculus amylovorans gen. nov., sp. nov., and Natranaeroarchaeum aerophilus sp. nov., dominant culturable amylolytic natronoarchaea from hypersaline soda lakes in southwestern Siberia.</title>
        <authorList>
            <person name="Sorokin D.Y."/>
            <person name="Elcheninov A.G."/>
            <person name="Khizhniak T.V."/>
            <person name="Koenen M."/>
            <person name="Bale N.J."/>
            <person name="Damste J.S.S."/>
            <person name="Kublanov I.V."/>
        </authorList>
    </citation>
    <scope>NUCLEOTIDE SEQUENCE</scope>
    <source>
        <strain evidence="2">AArc-St2</strain>
    </source>
</reference>
<dbReference type="CDD" id="cd04301">
    <property type="entry name" value="NAT_SF"/>
    <property type="match status" value="1"/>
</dbReference>
<dbReference type="GO" id="GO:0016747">
    <property type="term" value="F:acyltransferase activity, transferring groups other than amino-acyl groups"/>
    <property type="evidence" value="ECO:0007669"/>
    <property type="project" value="InterPro"/>
</dbReference>
<evidence type="ECO:0000313" key="2">
    <source>
        <dbReference type="EMBL" id="MCL9816289.1"/>
    </source>
</evidence>
<dbReference type="InterPro" id="IPR016181">
    <property type="entry name" value="Acyl_CoA_acyltransferase"/>
</dbReference>
<proteinExistence type="predicted"/>
<gene>
    <name evidence="2" type="ORF">AArcSt2_04955</name>
</gene>
<name>A0AAE3FX42_9EURY</name>
<dbReference type="Pfam" id="PF00583">
    <property type="entry name" value="Acetyltransf_1"/>
    <property type="match status" value="1"/>
</dbReference>
<protein>
    <submittedName>
        <fullName evidence="2">GNAT family N-acetyltransferase</fullName>
    </submittedName>
</protein>
<feature type="domain" description="N-acetyltransferase" evidence="1">
    <location>
        <begin position="64"/>
        <end position="156"/>
    </location>
</feature>
<reference evidence="2" key="2">
    <citation type="submission" date="2022-02" db="EMBL/GenBank/DDBJ databases">
        <authorList>
            <person name="Elcheninov A.G."/>
            <person name="Sorokin D.Y."/>
            <person name="Kublanov I.V."/>
        </authorList>
    </citation>
    <scope>NUCLEOTIDE SEQUENCE</scope>
    <source>
        <strain evidence="2">AArc-St2</strain>
    </source>
</reference>
<evidence type="ECO:0000313" key="3">
    <source>
        <dbReference type="Proteomes" id="UP001203207"/>
    </source>
</evidence>
<comment type="caution">
    <text evidence="2">The sequence shown here is derived from an EMBL/GenBank/DDBJ whole genome shotgun (WGS) entry which is preliminary data.</text>
</comment>
<dbReference type="Gene3D" id="3.40.630.30">
    <property type="match status" value="1"/>
</dbReference>
<keyword evidence="3" id="KW-1185">Reference proteome</keyword>
<dbReference type="AlphaFoldDB" id="A0AAE3FX42"/>
<dbReference type="InterPro" id="IPR000182">
    <property type="entry name" value="GNAT_dom"/>
</dbReference>
<dbReference type="EMBL" id="JAKRVX010000002">
    <property type="protein sequence ID" value="MCL9816289.1"/>
    <property type="molecule type" value="Genomic_DNA"/>
</dbReference>
<accession>A0AAE3FX42</accession>
<evidence type="ECO:0000259" key="1">
    <source>
        <dbReference type="PROSITE" id="PS51186"/>
    </source>
</evidence>
<organism evidence="2 3">
    <name type="scientific">Natronocalculus amylovorans</name>
    <dbReference type="NCBI Taxonomy" id="2917812"/>
    <lineage>
        <taxon>Archaea</taxon>
        <taxon>Methanobacteriati</taxon>
        <taxon>Methanobacteriota</taxon>
        <taxon>Stenosarchaea group</taxon>
        <taxon>Halobacteria</taxon>
        <taxon>Halobacteriales</taxon>
        <taxon>Haloferacaceae</taxon>
        <taxon>Natronocalculus</taxon>
    </lineage>
</organism>
<dbReference type="RefSeq" id="WP_174654274.1">
    <property type="nucleotide sequence ID" value="NZ_JAKRVX010000002.1"/>
</dbReference>
<sequence>MECVTLGWPSDSVSIRLDYRLFSYAGKFIPTNTGKAVIRSPDAKQSIPDDIPAVPPSVDPSVFDHSVIAAVAFNADRTDPSRLWIRYVTVRSDRRGQALGPRLIMHVLSEAATHGYQIAVIAVNNPFAYHALHKAGFAFTGDETGLAEVVLERPIDKPAKQTTRLYQRGLDRYRARGNLSQQERAFLKSKRNQGLPALVEQ</sequence>
<dbReference type="SUPFAM" id="SSF55729">
    <property type="entry name" value="Acyl-CoA N-acyltransferases (Nat)"/>
    <property type="match status" value="1"/>
</dbReference>
<dbReference type="Proteomes" id="UP001203207">
    <property type="component" value="Unassembled WGS sequence"/>
</dbReference>
<dbReference type="PROSITE" id="PS51186">
    <property type="entry name" value="GNAT"/>
    <property type="match status" value="1"/>
</dbReference>